<keyword evidence="1" id="KW-1133">Transmembrane helix</keyword>
<gene>
    <name evidence="2" type="ORF">BRADI_3g02450v3</name>
</gene>
<dbReference type="Pfam" id="PF20100">
    <property type="entry name" value="DUF6490"/>
    <property type="match status" value="1"/>
</dbReference>
<protein>
    <submittedName>
        <fullName evidence="2 3">Uncharacterized protein</fullName>
    </submittedName>
</protein>
<name>I1HWP4_BRADI</name>
<evidence type="ECO:0000313" key="4">
    <source>
        <dbReference type="Proteomes" id="UP000008810"/>
    </source>
</evidence>
<dbReference type="OrthoDB" id="672268at2759"/>
<keyword evidence="4" id="KW-1185">Reference proteome</keyword>
<dbReference type="EnsemblPlants" id="KQJ93052">
    <property type="protein sequence ID" value="KQJ93052"/>
    <property type="gene ID" value="BRADI_3g02450v3"/>
</dbReference>
<reference evidence="3" key="3">
    <citation type="submission" date="2018-08" db="UniProtKB">
        <authorList>
            <consortium name="EnsemblPlants"/>
        </authorList>
    </citation>
    <scope>IDENTIFICATION</scope>
    <source>
        <strain evidence="3">cv. Bd21</strain>
    </source>
</reference>
<dbReference type="AlphaFoldDB" id="I1HWP4"/>
<dbReference type="HOGENOM" id="CLU_120305_2_1_1"/>
<dbReference type="OMA" id="YFHRRES"/>
<dbReference type="InParanoid" id="I1HWP4"/>
<dbReference type="InterPro" id="IPR045501">
    <property type="entry name" value="DUF6490"/>
</dbReference>
<organism evidence="3">
    <name type="scientific">Brachypodium distachyon</name>
    <name type="common">Purple false brome</name>
    <name type="synonym">Trachynia distachya</name>
    <dbReference type="NCBI Taxonomy" id="15368"/>
    <lineage>
        <taxon>Eukaryota</taxon>
        <taxon>Viridiplantae</taxon>
        <taxon>Streptophyta</taxon>
        <taxon>Embryophyta</taxon>
        <taxon>Tracheophyta</taxon>
        <taxon>Spermatophyta</taxon>
        <taxon>Magnoliopsida</taxon>
        <taxon>Liliopsida</taxon>
        <taxon>Poales</taxon>
        <taxon>Poaceae</taxon>
        <taxon>BOP clade</taxon>
        <taxon>Pooideae</taxon>
        <taxon>Stipodae</taxon>
        <taxon>Brachypodieae</taxon>
        <taxon>Brachypodium</taxon>
    </lineage>
</organism>
<reference evidence="2" key="2">
    <citation type="submission" date="2017-06" db="EMBL/GenBank/DDBJ databases">
        <title>WGS assembly of Brachypodium distachyon.</title>
        <authorList>
            <consortium name="The International Brachypodium Initiative"/>
            <person name="Lucas S."/>
            <person name="Harmon-Smith M."/>
            <person name="Lail K."/>
            <person name="Tice H."/>
            <person name="Grimwood J."/>
            <person name="Bruce D."/>
            <person name="Barry K."/>
            <person name="Shu S."/>
            <person name="Lindquist E."/>
            <person name="Wang M."/>
            <person name="Pitluck S."/>
            <person name="Vogel J.P."/>
            <person name="Garvin D.F."/>
            <person name="Mockler T.C."/>
            <person name="Schmutz J."/>
            <person name="Rokhsar D."/>
            <person name="Bevan M.W."/>
        </authorList>
    </citation>
    <scope>NUCLEOTIDE SEQUENCE</scope>
    <source>
        <strain evidence="2">Bd21</strain>
    </source>
</reference>
<dbReference type="PANTHER" id="PTHR46610:SF10">
    <property type="entry name" value="PGG DOMAIN-CONTAINING PROTEIN"/>
    <property type="match status" value="1"/>
</dbReference>
<feature type="transmembrane region" description="Helical" evidence="1">
    <location>
        <begin position="46"/>
        <end position="67"/>
    </location>
</feature>
<feature type="transmembrane region" description="Helical" evidence="1">
    <location>
        <begin position="79"/>
        <end position="101"/>
    </location>
</feature>
<evidence type="ECO:0000256" key="1">
    <source>
        <dbReference type="SAM" id="Phobius"/>
    </source>
</evidence>
<feature type="transmembrane region" description="Helical" evidence="1">
    <location>
        <begin position="12"/>
        <end position="34"/>
    </location>
</feature>
<keyword evidence="1" id="KW-0812">Transmembrane</keyword>
<sequence>MAVYRRSKDDQATVVFVAISYLHLVPLCCCVWLHDRAAVGSASRDRLRDAIWVLTTLLTFCFAYMVIRSSTAAAGLLTLPVAMLVWVTAIATGIGASSAYFHRRESRVNQPLGEIMLPPV</sequence>
<dbReference type="Gramene" id="KQJ93052">
    <property type="protein sequence ID" value="KQJ93052"/>
    <property type="gene ID" value="BRADI_3g02450v3"/>
</dbReference>
<evidence type="ECO:0000313" key="2">
    <source>
        <dbReference type="EMBL" id="KQJ93052.1"/>
    </source>
</evidence>
<evidence type="ECO:0000313" key="3">
    <source>
        <dbReference type="EnsemblPlants" id="KQJ93052"/>
    </source>
</evidence>
<dbReference type="Proteomes" id="UP000008810">
    <property type="component" value="Chromosome 3"/>
</dbReference>
<proteinExistence type="predicted"/>
<accession>I1HWP4</accession>
<keyword evidence="1" id="KW-0472">Membrane</keyword>
<dbReference type="PANTHER" id="PTHR46610">
    <property type="entry name" value="OS05G0181300 PROTEIN"/>
    <property type="match status" value="1"/>
</dbReference>
<reference evidence="2 3" key="1">
    <citation type="journal article" date="2010" name="Nature">
        <title>Genome sequencing and analysis of the model grass Brachypodium distachyon.</title>
        <authorList>
            <consortium name="International Brachypodium Initiative"/>
        </authorList>
    </citation>
    <scope>NUCLEOTIDE SEQUENCE [LARGE SCALE GENOMIC DNA]</scope>
    <source>
        <strain evidence="2 3">Bd21</strain>
    </source>
</reference>
<dbReference type="EMBL" id="CM000882">
    <property type="protein sequence ID" value="KQJ93052.1"/>
    <property type="molecule type" value="Genomic_DNA"/>
</dbReference>